<evidence type="ECO:0000256" key="7">
    <source>
        <dbReference type="ARBA" id="ARBA00048881"/>
    </source>
</evidence>
<dbReference type="PANTHER" id="PTHR11474">
    <property type="entry name" value="TYROSINASE FAMILY MEMBER"/>
    <property type="match status" value="1"/>
</dbReference>
<dbReference type="OrthoDB" id="6132182at2759"/>
<dbReference type="GO" id="GO:0004503">
    <property type="term" value="F:tyrosinase activity"/>
    <property type="evidence" value="ECO:0007669"/>
    <property type="project" value="UniProtKB-EC"/>
</dbReference>
<reference evidence="10 11" key="1">
    <citation type="submission" date="2019-04" db="EMBL/GenBank/DDBJ databases">
        <title>Comparative genomics and transcriptomics to analyze fruiting body development in filamentous ascomycetes.</title>
        <authorList>
            <consortium name="DOE Joint Genome Institute"/>
            <person name="Lutkenhaus R."/>
            <person name="Traeger S."/>
            <person name="Breuer J."/>
            <person name="Kuo A."/>
            <person name="Lipzen A."/>
            <person name="Pangilinan J."/>
            <person name="Dilworth D."/>
            <person name="Sandor L."/>
            <person name="Poggeler S."/>
            <person name="Barry K."/>
            <person name="Grigoriev I.V."/>
            <person name="Nowrousian M."/>
        </authorList>
    </citation>
    <scope>NUCLEOTIDE SEQUENCE [LARGE SCALE GENOMIC DNA]</scope>
    <source>
        <strain evidence="10 11">CBS 389.68</strain>
    </source>
</reference>
<evidence type="ECO:0000259" key="9">
    <source>
        <dbReference type="PROSITE" id="PS00498"/>
    </source>
</evidence>
<dbReference type="EC" id="1.14.18.1" evidence="2"/>
<feature type="non-terminal residue" evidence="10">
    <location>
        <position position="380"/>
    </location>
</feature>
<accession>A0A4S2MRG4</accession>
<feature type="domain" description="Tyrosinase copper-binding" evidence="8">
    <location>
        <begin position="77"/>
        <end position="94"/>
    </location>
</feature>
<protein>
    <recommendedName>
        <fullName evidence="2">tyrosinase</fullName>
        <ecNumber evidence="2">1.14.18.1</ecNumber>
    </recommendedName>
</protein>
<comment type="catalytic activity">
    <reaction evidence="6">
        <text>2 L-dopa + O2 = 2 L-dopaquinone + 2 H2O</text>
        <dbReference type="Rhea" id="RHEA:34287"/>
        <dbReference type="ChEBI" id="CHEBI:15377"/>
        <dbReference type="ChEBI" id="CHEBI:15379"/>
        <dbReference type="ChEBI" id="CHEBI:57504"/>
        <dbReference type="ChEBI" id="CHEBI:57924"/>
        <dbReference type="EC" id="1.14.18.1"/>
    </reaction>
</comment>
<name>A0A4S2MRG4_9PEZI</name>
<sequence length="380" mass="43248">PVTGATNGVYPRHSLRTWQQQDPDGFNICIQAWQGVMNVTETDPYSWYEIAGIHGAPFKSWGEPNPRDPPEIGYCSHASGLFPTWHRIYVALLEQRLLVHAQRIASRFTGPDSRRYRDAGERCRISYWDWSETDVLPSVITTPRITVTTPDGPNEIANPLYSYRFYSDRFTEDFTGPFARIPNTARQPDRNSGVSRHDRVQAALSAGFRARRQNTYNVFSVDNFNAATNRAFRSNSTPGNLVSIESIHDEVHNAVGGQYGHMSYLEYSGFDPIFWLHHSNVDRIIAMYQAVHPGRGVEPQAATMNFANPMPSPGEEEDDLTPLRPFYDRTGRFYTSRDMISASSIFDFGYSYPEIPVHFRGRPDEELQAFTRSRVNALYG</sequence>
<evidence type="ECO:0000256" key="5">
    <source>
        <dbReference type="ARBA" id="ARBA00023101"/>
    </source>
</evidence>
<evidence type="ECO:0000256" key="4">
    <source>
        <dbReference type="ARBA" id="ARBA00023008"/>
    </source>
</evidence>
<dbReference type="GO" id="GO:0046872">
    <property type="term" value="F:metal ion binding"/>
    <property type="evidence" value="ECO:0007669"/>
    <property type="project" value="UniProtKB-KW"/>
</dbReference>
<dbReference type="Gene3D" id="1.10.1280.10">
    <property type="entry name" value="Di-copper center containing domain from catechol oxidase"/>
    <property type="match status" value="1"/>
</dbReference>
<dbReference type="PRINTS" id="PR00092">
    <property type="entry name" value="TYROSINASE"/>
</dbReference>
<evidence type="ECO:0000313" key="11">
    <source>
        <dbReference type="Proteomes" id="UP000298138"/>
    </source>
</evidence>
<keyword evidence="5" id="KW-0470">Melanin biosynthesis</keyword>
<feature type="non-terminal residue" evidence="10">
    <location>
        <position position="1"/>
    </location>
</feature>
<evidence type="ECO:0000256" key="1">
    <source>
        <dbReference type="ARBA" id="ARBA00009928"/>
    </source>
</evidence>
<dbReference type="InParanoid" id="A0A4S2MRG4"/>
<proteinExistence type="inferred from homology"/>
<dbReference type="STRING" id="341454.A0A4S2MRG4"/>
<feature type="domain" description="Tyrosinase copper-binding" evidence="9">
    <location>
        <begin position="271"/>
        <end position="282"/>
    </location>
</feature>
<evidence type="ECO:0000256" key="2">
    <source>
        <dbReference type="ARBA" id="ARBA00011906"/>
    </source>
</evidence>
<comment type="catalytic activity">
    <reaction evidence="7">
        <text>L-tyrosine + O2 = L-dopaquinone + H2O</text>
        <dbReference type="Rhea" id="RHEA:18117"/>
        <dbReference type="ChEBI" id="CHEBI:15377"/>
        <dbReference type="ChEBI" id="CHEBI:15379"/>
        <dbReference type="ChEBI" id="CHEBI:57924"/>
        <dbReference type="ChEBI" id="CHEBI:58315"/>
        <dbReference type="EC" id="1.14.18.1"/>
    </reaction>
</comment>
<dbReference type="SUPFAM" id="SSF48056">
    <property type="entry name" value="Di-copper centre-containing domain"/>
    <property type="match status" value="1"/>
</dbReference>
<dbReference type="PANTHER" id="PTHR11474:SF76">
    <property type="entry name" value="SHKT DOMAIN-CONTAINING PROTEIN"/>
    <property type="match status" value="1"/>
</dbReference>
<keyword evidence="4" id="KW-0186">Copper</keyword>
<evidence type="ECO:0000256" key="6">
    <source>
        <dbReference type="ARBA" id="ARBA00048233"/>
    </source>
</evidence>
<dbReference type="InterPro" id="IPR050316">
    <property type="entry name" value="Tyrosinase/Hemocyanin"/>
</dbReference>
<keyword evidence="11" id="KW-1185">Reference proteome</keyword>
<keyword evidence="3" id="KW-0479">Metal-binding</keyword>
<dbReference type="Pfam" id="PF00264">
    <property type="entry name" value="Tyrosinase"/>
    <property type="match status" value="1"/>
</dbReference>
<dbReference type="Proteomes" id="UP000298138">
    <property type="component" value="Unassembled WGS sequence"/>
</dbReference>
<dbReference type="InterPro" id="IPR008922">
    <property type="entry name" value="Di-copper_centre_dom_sf"/>
</dbReference>
<comment type="similarity">
    <text evidence="1">Belongs to the tyrosinase family.</text>
</comment>
<dbReference type="PROSITE" id="PS00498">
    <property type="entry name" value="TYROSINASE_2"/>
    <property type="match status" value="1"/>
</dbReference>
<dbReference type="InterPro" id="IPR002227">
    <property type="entry name" value="Tyrosinase_Cu-bd"/>
</dbReference>
<evidence type="ECO:0000259" key="8">
    <source>
        <dbReference type="PROSITE" id="PS00497"/>
    </source>
</evidence>
<dbReference type="GO" id="GO:0042438">
    <property type="term" value="P:melanin biosynthetic process"/>
    <property type="evidence" value="ECO:0007669"/>
    <property type="project" value="UniProtKB-KW"/>
</dbReference>
<dbReference type="EMBL" id="ML220150">
    <property type="protein sequence ID" value="TGZ77648.1"/>
    <property type="molecule type" value="Genomic_DNA"/>
</dbReference>
<gene>
    <name evidence="10" type="ORF">EX30DRAFT_288350</name>
</gene>
<organism evidence="10 11">
    <name type="scientific">Ascodesmis nigricans</name>
    <dbReference type="NCBI Taxonomy" id="341454"/>
    <lineage>
        <taxon>Eukaryota</taxon>
        <taxon>Fungi</taxon>
        <taxon>Dikarya</taxon>
        <taxon>Ascomycota</taxon>
        <taxon>Pezizomycotina</taxon>
        <taxon>Pezizomycetes</taxon>
        <taxon>Pezizales</taxon>
        <taxon>Ascodesmidaceae</taxon>
        <taxon>Ascodesmis</taxon>
    </lineage>
</organism>
<evidence type="ECO:0000313" key="10">
    <source>
        <dbReference type="EMBL" id="TGZ77648.1"/>
    </source>
</evidence>
<dbReference type="AlphaFoldDB" id="A0A4S2MRG4"/>
<evidence type="ECO:0000256" key="3">
    <source>
        <dbReference type="ARBA" id="ARBA00022723"/>
    </source>
</evidence>
<dbReference type="PROSITE" id="PS00497">
    <property type="entry name" value="TYROSINASE_1"/>
    <property type="match status" value="1"/>
</dbReference>